<accession>A0A4C1WQH9</accession>
<gene>
    <name evidence="2" type="ORF">EVAR_35778_1</name>
</gene>
<reference evidence="2 3" key="1">
    <citation type="journal article" date="2019" name="Commun. Biol.">
        <title>The bagworm genome reveals a unique fibroin gene that provides high tensile strength.</title>
        <authorList>
            <person name="Kono N."/>
            <person name="Nakamura H."/>
            <person name="Ohtoshi R."/>
            <person name="Tomita M."/>
            <person name="Numata K."/>
            <person name="Arakawa K."/>
        </authorList>
    </citation>
    <scope>NUCLEOTIDE SEQUENCE [LARGE SCALE GENOMIC DNA]</scope>
</reference>
<dbReference type="AlphaFoldDB" id="A0A4C1WQH9"/>
<dbReference type="Proteomes" id="UP000299102">
    <property type="component" value="Unassembled WGS sequence"/>
</dbReference>
<evidence type="ECO:0000313" key="3">
    <source>
        <dbReference type="Proteomes" id="UP000299102"/>
    </source>
</evidence>
<name>A0A4C1WQH9_EUMVA</name>
<evidence type="ECO:0000313" key="2">
    <source>
        <dbReference type="EMBL" id="GBP52589.1"/>
    </source>
</evidence>
<organism evidence="2 3">
    <name type="scientific">Eumeta variegata</name>
    <name type="common">Bagworm moth</name>
    <name type="synonym">Eumeta japonica</name>
    <dbReference type="NCBI Taxonomy" id="151549"/>
    <lineage>
        <taxon>Eukaryota</taxon>
        <taxon>Metazoa</taxon>
        <taxon>Ecdysozoa</taxon>
        <taxon>Arthropoda</taxon>
        <taxon>Hexapoda</taxon>
        <taxon>Insecta</taxon>
        <taxon>Pterygota</taxon>
        <taxon>Neoptera</taxon>
        <taxon>Endopterygota</taxon>
        <taxon>Lepidoptera</taxon>
        <taxon>Glossata</taxon>
        <taxon>Ditrysia</taxon>
        <taxon>Tineoidea</taxon>
        <taxon>Psychidae</taxon>
        <taxon>Oiketicinae</taxon>
        <taxon>Eumeta</taxon>
    </lineage>
</organism>
<feature type="compositionally biased region" description="Basic residues" evidence="1">
    <location>
        <begin position="32"/>
        <end position="41"/>
    </location>
</feature>
<proteinExistence type="predicted"/>
<feature type="region of interest" description="Disordered" evidence="1">
    <location>
        <begin position="28"/>
        <end position="82"/>
    </location>
</feature>
<evidence type="ECO:0000256" key="1">
    <source>
        <dbReference type="SAM" id="MobiDB-lite"/>
    </source>
</evidence>
<keyword evidence="3" id="KW-1185">Reference proteome</keyword>
<protein>
    <submittedName>
        <fullName evidence="2">Uncharacterized protein</fullName>
    </submittedName>
</protein>
<dbReference type="EMBL" id="BGZK01000606">
    <property type="protein sequence ID" value="GBP52589.1"/>
    <property type="molecule type" value="Genomic_DNA"/>
</dbReference>
<sequence length="82" mass="8931">MGKYCTMWKSIDSACPSGKRTIPALAPMRAGGGRRVRPRGRSKLDVIQSVQLSDTAGCVPPRQRPGARAHKNTRISNNPEDD</sequence>
<comment type="caution">
    <text evidence="2">The sequence shown here is derived from an EMBL/GenBank/DDBJ whole genome shotgun (WGS) entry which is preliminary data.</text>
</comment>